<gene>
    <name evidence="1" type="ORF">LPB136_05515</name>
</gene>
<dbReference type="InterPro" id="IPR052927">
    <property type="entry name" value="DCC_oxidoreductase"/>
</dbReference>
<dbReference type="InterPro" id="IPR007263">
    <property type="entry name" value="DCC1-like"/>
</dbReference>
<organism evidence="1 2">
    <name type="scientific">Tenacibaculum todarodis</name>
    <dbReference type="NCBI Taxonomy" id="1850252"/>
    <lineage>
        <taxon>Bacteria</taxon>
        <taxon>Pseudomonadati</taxon>
        <taxon>Bacteroidota</taxon>
        <taxon>Flavobacteriia</taxon>
        <taxon>Flavobacteriales</taxon>
        <taxon>Flavobacteriaceae</taxon>
        <taxon>Tenacibaculum</taxon>
    </lineage>
</organism>
<dbReference type="RefSeq" id="WP_072555174.1">
    <property type="nucleotide sequence ID" value="NZ_CP018155.1"/>
</dbReference>
<evidence type="ECO:0000313" key="1">
    <source>
        <dbReference type="EMBL" id="APG64849.1"/>
    </source>
</evidence>
<dbReference type="PANTHER" id="PTHR33639">
    <property type="entry name" value="THIOL-DISULFIDE OXIDOREDUCTASE DCC"/>
    <property type="match status" value="1"/>
</dbReference>
<evidence type="ECO:0000313" key="2">
    <source>
        <dbReference type="Proteomes" id="UP000181898"/>
    </source>
</evidence>
<protein>
    <submittedName>
        <fullName evidence="1">Thiol-disulfide oxidoreductase</fullName>
    </submittedName>
</protein>
<dbReference type="OrthoDB" id="9785438at2"/>
<dbReference type="PANTHER" id="PTHR33639:SF2">
    <property type="entry name" value="DUF393 DOMAIN-CONTAINING PROTEIN"/>
    <property type="match status" value="1"/>
</dbReference>
<dbReference type="STRING" id="1850252.LPB136_05515"/>
<dbReference type="Pfam" id="PF04134">
    <property type="entry name" value="DCC1-like"/>
    <property type="match status" value="1"/>
</dbReference>
<dbReference type="KEGG" id="ten:LPB136_05515"/>
<accession>A0A1L3JIA0</accession>
<dbReference type="EMBL" id="CP018155">
    <property type="protein sequence ID" value="APG64849.1"/>
    <property type="molecule type" value="Genomic_DNA"/>
</dbReference>
<dbReference type="GO" id="GO:0015035">
    <property type="term" value="F:protein-disulfide reductase activity"/>
    <property type="evidence" value="ECO:0007669"/>
    <property type="project" value="InterPro"/>
</dbReference>
<name>A0A1L3JIA0_9FLAO</name>
<reference evidence="1 2" key="1">
    <citation type="submission" date="2016-11" db="EMBL/GenBank/DDBJ databases">
        <title>Tenacibaculum sp. LPB0136, isolated from marine environment.</title>
        <authorList>
            <person name="Kim E."/>
            <person name="Yi H."/>
        </authorList>
    </citation>
    <scope>NUCLEOTIDE SEQUENCE [LARGE SCALE GENOMIC DNA]</scope>
    <source>
        <strain evidence="1 2">LPB0136</strain>
    </source>
</reference>
<proteinExistence type="predicted"/>
<dbReference type="AlphaFoldDB" id="A0A1L3JIA0"/>
<sequence length="138" mass="15952">MMNIPKGKKLILFDGVCNLCNNAVLKTIKLDKHNKFVFASLQSNFGQETINHLKIDVTKIDSIILVEENYLYSIKSSAALKIAANFGGLWKMTQLFWVFPSVIRNFVYDFIAKNRYNWFGKKESCMIPTKELMSKFIE</sequence>
<dbReference type="Proteomes" id="UP000181898">
    <property type="component" value="Chromosome"/>
</dbReference>
<keyword evidence="2" id="KW-1185">Reference proteome</keyword>